<evidence type="ECO:0000313" key="6">
    <source>
        <dbReference type="Proteomes" id="UP001392437"/>
    </source>
</evidence>
<protein>
    <recommendedName>
        <fullName evidence="4">HMG box domain-containing protein</fullName>
    </recommendedName>
</protein>
<dbReference type="InterPro" id="IPR036910">
    <property type="entry name" value="HMG_box_dom_sf"/>
</dbReference>
<dbReference type="GO" id="GO:0005634">
    <property type="term" value="C:nucleus"/>
    <property type="evidence" value="ECO:0007669"/>
    <property type="project" value="UniProtKB-UniRule"/>
</dbReference>
<dbReference type="AlphaFoldDB" id="A0AAW0QMW6"/>
<dbReference type="PANTHER" id="PTHR45789:SF2">
    <property type="entry name" value="FI18025P1"/>
    <property type="match status" value="1"/>
</dbReference>
<dbReference type="PANTHER" id="PTHR45789">
    <property type="entry name" value="FI18025P1"/>
    <property type="match status" value="1"/>
</dbReference>
<sequence length="268" mass="30587">MYQAQPLAHHDKGEDIEQETNGLLFHCDRAIPDYPIYLTPLYHSPIPSTYTKDEEGYVWLAGSEDTTSCWETGFDHSSQSSPPTSTIEVSPMLPCTQLDTETKAWDEVIFGPPPYLPERSILGDTVSLKKRWDGTAEGASPFDIEAWVQRSTEVRRQEQPQASNGGRVKRPQNAFMLWRKAYRNSIKALYFDMDPKPNYSKVCGELWLLEPAETRMPFKQWAEIEKKNHKTAFLDYVFSTSRTKGAKRGRRRAMCRVAVQTEELTAGG</sequence>
<keyword evidence="6" id="KW-1185">Reference proteome</keyword>
<comment type="caution">
    <text evidence="5">The sequence shown here is derived from an EMBL/GenBank/DDBJ whole genome shotgun (WGS) entry which is preliminary data.</text>
</comment>
<feature type="domain" description="HMG box" evidence="4">
    <location>
        <begin position="168"/>
        <end position="237"/>
    </location>
</feature>
<feature type="DNA-binding region" description="HMG box" evidence="3">
    <location>
        <begin position="168"/>
        <end position="237"/>
    </location>
</feature>
<organism evidence="5 6">
    <name type="scientific">Apiospora kogelbergensis</name>
    <dbReference type="NCBI Taxonomy" id="1337665"/>
    <lineage>
        <taxon>Eukaryota</taxon>
        <taxon>Fungi</taxon>
        <taxon>Dikarya</taxon>
        <taxon>Ascomycota</taxon>
        <taxon>Pezizomycotina</taxon>
        <taxon>Sordariomycetes</taxon>
        <taxon>Xylariomycetidae</taxon>
        <taxon>Amphisphaeriales</taxon>
        <taxon>Apiosporaceae</taxon>
        <taxon>Apiospora</taxon>
    </lineage>
</organism>
<evidence type="ECO:0000313" key="5">
    <source>
        <dbReference type="EMBL" id="KAK8106699.1"/>
    </source>
</evidence>
<dbReference type="EMBL" id="JAQQWP010000008">
    <property type="protein sequence ID" value="KAK8106699.1"/>
    <property type="molecule type" value="Genomic_DNA"/>
</dbReference>
<gene>
    <name evidence="5" type="ORF">PG999_010058</name>
</gene>
<dbReference type="GO" id="GO:0000981">
    <property type="term" value="F:DNA-binding transcription factor activity, RNA polymerase II-specific"/>
    <property type="evidence" value="ECO:0007669"/>
    <property type="project" value="TreeGrafter"/>
</dbReference>
<accession>A0AAW0QMW6</accession>
<dbReference type="Proteomes" id="UP001392437">
    <property type="component" value="Unassembled WGS sequence"/>
</dbReference>
<evidence type="ECO:0000256" key="1">
    <source>
        <dbReference type="ARBA" id="ARBA00023125"/>
    </source>
</evidence>
<proteinExistence type="predicted"/>
<dbReference type="InterPro" id="IPR051356">
    <property type="entry name" value="SOX/SOX-like_TF"/>
</dbReference>
<evidence type="ECO:0000256" key="3">
    <source>
        <dbReference type="PROSITE-ProRule" id="PRU00267"/>
    </source>
</evidence>
<dbReference type="SUPFAM" id="SSF47095">
    <property type="entry name" value="HMG-box"/>
    <property type="match status" value="1"/>
</dbReference>
<dbReference type="Gene3D" id="1.10.30.10">
    <property type="entry name" value="High mobility group box domain"/>
    <property type="match status" value="1"/>
</dbReference>
<evidence type="ECO:0000259" key="4">
    <source>
        <dbReference type="PROSITE" id="PS50118"/>
    </source>
</evidence>
<evidence type="ECO:0000256" key="2">
    <source>
        <dbReference type="ARBA" id="ARBA00023242"/>
    </source>
</evidence>
<dbReference type="SMART" id="SM00398">
    <property type="entry name" value="HMG"/>
    <property type="match status" value="1"/>
</dbReference>
<dbReference type="PROSITE" id="PS50118">
    <property type="entry name" value="HMG_BOX_2"/>
    <property type="match status" value="1"/>
</dbReference>
<name>A0AAW0QMW6_9PEZI</name>
<keyword evidence="2 3" id="KW-0539">Nucleus</keyword>
<dbReference type="InterPro" id="IPR009071">
    <property type="entry name" value="HMG_box_dom"/>
</dbReference>
<keyword evidence="1 3" id="KW-0238">DNA-binding</keyword>
<reference evidence="5 6" key="1">
    <citation type="submission" date="2023-01" db="EMBL/GenBank/DDBJ databases">
        <title>Analysis of 21 Apiospora genomes using comparative genomics revels a genus with tremendous synthesis potential of carbohydrate active enzymes and secondary metabolites.</title>
        <authorList>
            <person name="Sorensen T."/>
        </authorList>
    </citation>
    <scope>NUCLEOTIDE SEQUENCE [LARGE SCALE GENOMIC DNA]</scope>
    <source>
        <strain evidence="5 6">CBS 117206</strain>
    </source>
</reference>
<dbReference type="Pfam" id="PF00505">
    <property type="entry name" value="HMG_box"/>
    <property type="match status" value="1"/>
</dbReference>
<dbReference type="GO" id="GO:0000978">
    <property type="term" value="F:RNA polymerase II cis-regulatory region sequence-specific DNA binding"/>
    <property type="evidence" value="ECO:0007669"/>
    <property type="project" value="TreeGrafter"/>
</dbReference>